<dbReference type="EMBL" id="KZ155839">
    <property type="protein sequence ID" value="OUS41999.1"/>
    <property type="molecule type" value="Genomic_DNA"/>
</dbReference>
<evidence type="ECO:0000256" key="1">
    <source>
        <dbReference type="ARBA" id="ARBA00004123"/>
    </source>
</evidence>
<dbReference type="InterPro" id="IPR013085">
    <property type="entry name" value="U1-CZ_Znf_C2H2"/>
</dbReference>
<evidence type="ECO:0000256" key="5">
    <source>
        <dbReference type="ARBA" id="ARBA00022884"/>
    </source>
</evidence>
<sequence length="64" mass="7517">EMPRFYCDYCDAFLTHDSSTVRKQHNSGFKHKANVRNYYAQFNMIVPLHPTRVNLVHSAITNCK</sequence>
<dbReference type="InterPro" id="IPR003604">
    <property type="entry name" value="Matrin/U1-like-C_Znf_C2H2"/>
</dbReference>
<keyword evidence="5" id="KW-0694">RNA-binding</keyword>
<keyword evidence="2" id="KW-0479">Metal-binding</keyword>
<dbReference type="SMART" id="SM00451">
    <property type="entry name" value="ZnF_U1"/>
    <property type="match status" value="1"/>
</dbReference>
<dbReference type="Proteomes" id="UP000195557">
    <property type="component" value="Unassembled WGS sequence"/>
</dbReference>
<keyword evidence="6" id="KW-0539">Nucleus</keyword>
<proteinExistence type="predicted"/>
<dbReference type="PANTHER" id="PTHR31148:SF1">
    <property type="entry name" value="U1 SMALL NUCLEAR RIBONUCLEOPROTEIN C"/>
    <property type="match status" value="1"/>
</dbReference>
<dbReference type="Pfam" id="PF06220">
    <property type="entry name" value="zf-U1"/>
    <property type="match status" value="1"/>
</dbReference>
<evidence type="ECO:0000256" key="3">
    <source>
        <dbReference type="ARBA" id="ARBA00022771"/>
    </source>
</evidence>
<dbReference type="InterPro" id="IPR017340">
    <property type="entry name" value="U1_snRNP-C"/>
</dbReference>
<keyword evidence="4" id="KW-0862">Zinc</keyword>
<dbReference type="SUPFAM" id="SSF57667">
    <property type="entry name" value="beta-beta-alpha zinc fingers"/>
    <property type="match status" value="1"/>
</dbReference>
<comment type="subcellular location">
    <subcellularLocation>
        <location evidence="1">Nucleus</location>
    </subcellularLocation>
</comment>
<dbReference type="InterPro" id="IPR036236">
    <property type="entry name" value="Znf_C2H2_sf"/>
</dbReference>
<feature type="non-terminal residue" evidence="9">
    <location>
        <position position="1"/>
    </location>
</feature>
<dbReference type="AlphaFoldDB" id="A0A1Y5HXJ7"/>
<reference evidence="9" key="1">
    <citation type="submission" date="2017-04" db="EMBL/GenBank/DDBJ databases">
        <title>Population genomics of picophytoplankton unveils novel chromosome hypervariability.</title>
        <authorList>
            <consortium name="DOE Joint Genome Institute"/>
            <person name="Blanc-Mathieu R."/>
            <person name="Krasovec M."/>
            <person name="Hebrard M."/>
            <person name="Yau S."/>
            <person name="Desgranges E."/>
            <person name="Martin J."/>
            <person name="Schackwitz W."/>
            <person name="Kuo A."/>
            <person name="Salin G."/>
            <person name="Donnadieu C."/>
            <person name="Desdevises Y."/>
            <person name="Sanchez-Ferandin S."/>
            <person name="Moreau H."/>
            <person name="Rivals E."/>
            <person name="Grigoriev I.V."/>
            <person name="Grimsley N."/>
            <person name="Eyre-Walker A."/>
            <person name="Piganeau G."/>
        </authorList>
    </citation>
    <scope>NUCLEOTIDE SEQUENCE [LARGE SCALE GENOMIC DNA]</scope>
    <source>
        <strain evidence="9">RCC 1115</strain>
    </source>
</reference>
<keyword evidence="7" id="KW-0687">Ribonucleoprotein</keyword>
<dbReference type="GO" id="GO:0005685">
    <property type="term" value="C:U1 snRNP"/>
    <property type="evidence" value="ECO:0007669"/>
    <property type="project" value="InterPro"/>
</dbReference>
<evidence type="ECO:0000256" key="2">
    <source>
        <dbReference type="ARBA" id="ARBA00022723"/>
    </source>
</evidence>
<accession>A0A1Y5HXJ7</accession>
<gene>
    <name evidence="9" type="ORF">BE221DRAFT_63228</name>
</gene>
<dbReference type="Gene3D" id="3.30.160.60">
    <property type="entry name" value="Classic Zinc Finger"/>
    <property type="match status" value="1"/>
</dbReference>
<keyword evidence="3" id="KW-0863">Zinc-finger</keyword>
<name>A0A1Y5HXJ7_OSTTA</name>
<dbReference type="PANTHER" id="PTHR31148">
    <property type="entry name" value="U1 SMALL NUCLEAR RIBONUCLEOPROTEIN C"/>
    <property type="match status" value="1"/>
</dbReference>
<dbReference type="PROSITE" id="PS50171">
    <property type="entry name" value="ZF_MATRIN"/>
    <property type="match status" value="1"/>
</dbReference>
<dbReference type="GO" id="GO:0008270">
    <property type="term" value="F:zinc ion binding"/>
    <property type="evidence" value="ECO:0007669"/>
    <property type="project" value="UniProtKB-KW"/>
</dbReference>
<feature type="domain" description="Matrin-type" evidence="8">
    <location>
        <begin position="5"/>
        <end position="37"/>
    </location>
</feature>
<protein>
    <submittedName>
        <fullName evidence="9">U1 zinc finger-domain-containing protein</fullName>
    </submittedName>
</protein>
<dbReference type="GO" id="GO:0030627">
    <property type="term" value="F:pre-mRNA 5'-splice site binding"/>
    <property type="evidence" value="ECO:0007669"/>
    <property type="project" value="InterPro"/>
</dbReference>
<evidence type="ECO:0000256" key="4">
    <source>
        <dbReference type="ARBA" id="ARBA00022833"/>
    </source>
</evidence>
<dbReference type="InterPro" id="IPR000690">
    <property type="entry name" value="Matrin/U1-C_Znf_C2H2"/>
</dbReference>
<dbReference type="GO" id="GO:0000395">
    <property type="term" value="P:mRNA 5'-splice site recognition"/>
    <property type="evidence" value="ECO:0007669"/>
    <property type="project" value="InterPro"/>
</dbReference>
<evidence type="ECO:0000256" key="7">
    <source>
        <dbReference type="ARBA" id="ARBA00023274"/>
    </source>
</evidence>
<evidence type="ECO:0000256" key="6">
    <source>
        <dbReference type="ARBA" id="ARBA00023242"/>
    </source>
</evidence>
<organism evidence="9">
    <name type="scientific">Ostreococcus tauri</name>
    <name type="common">Marine green alga</name>
    <dbReference type="NCBI Taxonomy" id="70448"/>
    <lineage>
        <taxon>Eukaryota</taxon>
        <taxon>Viridiplantae</taxon>
        <taxon>Chlorophyta</taxon>
        <taxon>Mamiellophyceae</taxon>
        <taxon>Mamiellales</taxon>
        <taxon>Bathycoccaceae</taxon>
        <taxon>Ostreococcus</taxon>
    </lineage>
</organism>
<evidence type="ECO:0000259" key="8">
    <source>
        <dbReference type="PROSITE" id="PS50171"/>
    </source>
</evidence>
<evidence type="ECO:0000313" key="9">
    <source>
        <dbReference type="EMBL" id="OUS41999.1"/>
    </source>
</evidence>